<sequence length="283" mass="31714">MKEIGLDAAGISPNAISEPFPLFTEEAIKQIRAEIFSESVLADCQYSSTFASNMIRCYGPARAPFIFDTWRSPEVLSAISRIAGIDLIPAIEFETGHVNVSINERPCGAANTGYGESSQDIDLQTFAWHFDSYAFVCVVMLSECSGMVGGETAIRTGNGEVVKVRGPTMGSAVVMQGRYIEHQALAARGGRERISMVTAFRPKSPFIRDETVLTGSRPISDKYALYGQYTEYRLEILEERLRDQSKRMRERQRYNRSLDTSGIRTFLETQRRFLDAMLLELTE</sequence>
<dbReference type="InParanoid" id="V5FW73"/>
<protein>
    <recommendedName>
        <fullName evidence="3">Fe2OG dioxygenase domain-containing protein</fullName>
    </recommendedName>
</protein>
<dbReference type="Proteomes" id="UP000018001">
    <property type="component" value="Unassembled WGS sequence"/>
</dbReference>
<comment type="caution">
    <text evidence="1">The sequence shown here is derived from an EMBL/GenBank/DDBJ whole genome shotgun (WGS) entry which is preliminary data.</text>
</comment>
<evidence type="ECO:0000313" key="2">
    <source>
        <dbReference type="Proteomes" id="UP000018001"/>
    </source>
</evidence>
<organism evidence="1 2">
    <name type="scientific">Byssochlamys spectabilis (strain No. 5 / NBRC 109023)</name>
    <name type="common">Paecilomyces variotii</name>
    <dbReference type="NCBI Taxonomy" id="1356009"/>
    <lineage>
        <taxon>Eukaryota</taxon>
        <taxon>Fungi</taxon>
        <taxon>Dikarya</taxon>
        <taxon>Ascomycota</taxon>
        <taxon>Pezizomycotina</taxon>
        <taxon>Eurotiomycetes</taxon>
        <taxon>Eurotiomycetidae</taxon>
        <taxon>Eurotiales</taxon>
        <taxon>Thermoascaceae</taxon>
        <taxon>Paecilomyces</taxon>
    </lineage>
</organism>
<dbReference type="EMBL" id="BAUL01000073">
    <property type="protein sequence ID" value="GAD93976.1"/>
    <property type="molecule type" value="Genomic_DNA"/>
</dbReference>
<evidence type="ECO:0000313" key="1">
    <source>
        <dbReference type="EMBL" id="GAD93976.1"/>
    </source>
</evidence>
<evidence type="ECO:0008006" key="3">
    <source>
        <dbReference type="Google" id="ProtNLM"/>
    </source>
</evidence>
<reference evidence="2" key="1">
    <citation type="journal article" date="2014" name="Genome Announc.">
        <title>Draft genome sequence of the formaldehyde-resistant fungus Byssochlamys spectabilis No. 5 (anamorph Paecilomyces variotii No. 5) (NBRC109023).</title>
        <authorList>
            <person name="Oka T."/>
            <person name="Ekino K."/>
            <person name="Fukuda K."/>
            <person name="Nomura Y."/>
        </authorList>
    </citation>
    <scope>NUCLEOTIDE SEQUENCE [LARGE SCALE GENOMIC DNA]</scope>
    <source>
        <strain evidence="2">No. 5 / NBRC 109023</strain>
    </source>
</reference>
<accession>V5FW73</accession>
<dbReference type="OrthoDB" id="10256055at2759"/>
<name>V5FW73_BYSSN</name>
<keyword evidence="2" id="KW-1185">Reference proteome</keyword>
<gene>
    <name evidence="1" type="ORF">PVAR5_2596</name>
</gene>
<dbReference type="HOGENOM" id="CLU_045155_0_0_1"/>
<dbReference type="PANTHER" id="PTHR41677:SF1">
    <property type="entry name" value="FE2OG DIOXYGENASE DOMAIN-CONTAINING PROTEIN"/>
    <property type="match status" value="1"/>
</dbReference>
<proteinExistence type="predicted"/>
<dbReference type="eggNOG" id="ENOG502QSJX">
    <property type="taxonomic scope" value="Eukaryota"/>
</dbReference>
<dbReference type="PANTHER" id="PTHR41677">
    <property type="entry name" value="YALI0B19030P"/>
    <property type="match status" value="1"/>
</dbReference>
<dbReference type="AlphaFoldDB" id="V5FW73"/>